<gene>
    <name evidence="2" type="ORF">AaeL_AAEL011933</name>
</gene>
<organism evidence="2 3">
    <name type="scientific">Aedes aegypti</name>
    <name type="common">Yellowfever mosquito</name>
    <name type="synonym">Culex aegypti</name>
    <dbReference type="NCBI Taxonomy" id="7159"/>
    <lineage>
        <taxon>Eukaryota</taxon>
        <taxon>Metazoa</taxon>
        <taxon>Ecdysozoa</taxon>
        <taxon>Arthropoda</taxon>
        <taxon>Hexapoda</taxon>
        <taxon>Insecta</taxon>
        <taxon>Pterygota</taxon>
        <taxon>Neoptera</taxon>
        <taxon>Endopterygota</taxon>
        <taxon>Diptera</taxon>
        <taxon>Nematocera</taxon>
        <taxon>Culicoidea</taxon>
        <taxon>Culicidae</taxon>
        <taxon>Culicinae</taxon>
        <taxon>Aedini</taxon>
        <taxon>Aedes</taxon>
        <taxon>Stegomyia</taxon>
    </lineage>
</organism>
<feature type="chain" id="PRO_5014307242" evidence="1">
    <location>
        <begin position="23"/>
        <end position="443"/>
    </location>
</feature>
<keyword evidence="1" id="KW-0732">Signal</keyword>
<evidence type="ECO:0000256" key="1">
    <source>
        <dbReference type="SAM" id="SignalP"/>
    </source>
</evidence>
<dbReference type="EMBL" id="CH477817">
    <property type="protein sequence ID" value="EAT35946.1"/>
    <property type="molecule type" value="Genomic_DNA"/>
</dbReference>
<reference evidence="2" key="1">
    <citation type="submission" date="2005-10" db="EMBL/GenBank/DDBJ databases">
        <authorList>
            <person name="Loftus B.J."/>
            <person name="Nene V.M."/>
            <person name="Hannick L.I."/>
            <person name="Bidwell S."/>
            <person name="Haas B."/>
            <person name="Amedeo P."/>
            <person name="Orvis J."/>
            <person name="Wortman J.R."/>
            <person name="White O.R."/>
            <person name="Salzberg S."/>
            <person name="Shumway M."/>
            <person name="Koo H."/>
            <person name="Zhao Y."/>
            <person name="Holmes M."/>
            <person name="Miller J."/>
            <person name="Schatz M."/>
            <person name="Pop M."/>
            <person name="Pai G."/>
            <person name="Utterback T."/>
            <person name="Rogers Y.-H."/>
            <person name="Kravitz S."/>
            <person name="Fraser C.M."/>
        </authorList>
    </citation>
    <scope>NUCLEOTIDE SEQUENCE</scope>
    <source>
        <strain evidence="2">Liverpool</strain>
    </source>
</reference>
<accession>Q16NL5</accession>
<protein>
    <submittedName>
        <fullName evidence="2">AAEL011933-PA</fullName>
    </submittedName>
</protein>
<evidence type="ECO:0000313" key="3">
    <source>
        <dbReference type="Proteomes" id="UP000682892"/>
    </source>
</evidence>
<proteinExistence type="predicted"/>
<dbReference type="AlphaFoldDB" id="Q16NL5"/>
<dbReference type="Proteomes" id="UP000682892">
    <property type="component" value="Unassembled WGS sequence"/>
</dbReference>
<evidence type="ECO:0000313" key="2">
    <source>
        <dbReference type="EMBL" id="EAT35946.1"/>
    </source>
</evidence>
<dbReference type="eggNOG" id="ENOG502T8B8">
    <property type="taxonomic scope" value="Eukaryota"/>
</dbReference>
<dbReference type="HOGENOM" id="CLU_618500_0_0_1"/>
<reference evidence="2" key="2">
    <citation type="journal article" date="2007" name="Science">
        <title>Genome sequence of Aedes aegypti, a major arbovirus vector.</title>
        <authorList>
            <person name="Nene V."/>
            <person name="Wortman J.R."/>
            <person name="Lawson D."/>
            <person name="Haas B."/>
            <person name="Kodira C."/>
            <person name="Tu Z.J."/>
            <person name="Loftus B."/>
            <person name="Xi Z."/>
            <person name="Megy K."/>
            <person name="Grabherr M."/>
            <person name="Ren Q."/>
            <person name="Zdobnov E.M."/>
            <person name="Lobo N.F."/>
            <person name="Campbell K.S."/>
            <person name="Brown S.E."/>
            <person name="Bonaldo M.F."/>
            <person name="Zhu J."/>
            <person name="Sinkins S.P."/>
            <person name="Hogenkamp D.G."/>
            <person name="Amedeo P."/>
            <person name="Arensburger P."/>
            <person name="Atkinson P.W."/>
            <person name="Bidwell S."/>
            <person name="Biedler J."/>
            <person name="Birney E."/>
            <person name="Bruggner R.V."/>
            <person name="Costas J."/>
            <person name="Coy M.R."/>
            <person name="Crabtree J."/>
            <person name="Crawford M."/>
            <person name="Debruyn B."/>
            <person name="Decaprio D."/>
            <person name="Eiglmeier K."/>
            <person name="Eisenstadt E."/>
            <person name="El-Dorry H."/>
            <person name="Gelbart W.M."/>
            <person name="Gomes S.L."/>
            <person name="Hammond M."/>
            <person name="Hannick L.I."/>
            <person name="Hogan J.R."/>
            <person name="Holmes M.H."/>
            <person name="Jaffe D."/>
            <person name="Johnston J.S."/>
            <person name="Kennedy R.C."/>
            <person name="Koo H."/>
            <person name="Kravitz S."/>
            <person name="Kriventseva E.V."/>
            <person name="Kulp D."/>
            <person name="Labutti K."/>
            <person name="Lee E."/>
            <person name="Li S."/>
            <person name="Lovin D.D."/>
            <person name="Mao C."/>
            <person name="Mauceli E."/>
            <person name="Menck C.F."/>
            <person name="Miller J.R."/>
            <person name="Montgomery P."/>
            <person name="Mori A."/>
            <person name="Nascimento A.L."/>
            <person name="Naveira H.F."/>
            <person name="Nusbaum C."/>
            <person name="O'leary S."/>
            <person name="Orvis J."/>
            <person name="Pertea M."/>
            <person name="Quesneville H."/>
            <person name="Reidenbach K.R."/>
            <person name="Rogers Y.H."/>
            <person name="Roth C.W."/>
            <person name="Schneider J.R."/>
            <person name="Schatz M."/>
            <person name="Shumway M."/>
            <person name="Stanke M."/>
            <person name="Stinson E.O."/>
            <person name="Tubio J.M."/>
            <person name="Vanzee J.P."/>
            <person name="Verjovski-Almeida S."/>
            <person name="Werner D."/>
            <person name="White O."/>
            <person name="Wyder S."/>
            <person name="Zeng Q."/>
            <person name="Zhao Q."/>
            <person name="Zhao Y."/>
            <person name="Hill C.A."/>
            <person name="Raikhel A.S."/>
            <person name="Soares M.B."/>
            <person name="Knudson D.L."/>
            <person name="Lee N.H."/>
            <person name="Galagan J."/>
            <person name="Salzberg S.L."/>
            <person name="Paulsen I.T."/>
            <person name="Dimopoulos G."/>
            <person name="Collins F.H."/>
            <person name="Birren B."/>
            <person name="Fraser-Liggett C.M."/>
            <person name="Severson D.W."/>
        </authorList>
    </citation>
    <scope>NUCLEOTIDE SEQUENCE [LARGE SCALE GENOMIC DNA]</scope>
    <source>
        <strain evidence="2">Liverpool</strain>
    </source>
</reference>
<dbReference type="OMA" id="EYYTWYA"/>
<dbReference type="PaxDb" id="7159-AAEL011933-PA"/>
<reference evidence="2" key="3">
    <citation type="submission" date="2012-09" db="EMBL/GenBank/DDBJ databases">
        <authorList>
            <consortium name="VectorBase"/>
        </authorList>
    </citation>
    <scope>NUCLEOTIDE SEQUENCE</scope>
    <source>
        <strain evidence="2">Liverpool</strain>
    </source>
</reference>
<sequence length="443" mass="52191">MSRNVTLLTAAVFLIATGIVSASIDYSFLERFHVNFTTLSNEVEFELQQKREFNGLLIREFNREILLEFGIMIPRMRLAHNEFIQYVMNRDAVDDECRTYVLFLADLYMFFQQYDIQDCAYLTHMQLRDDALNRFLPYEHEFSRENSRATFQVIQTLGRNRITDVDAIEFELNDELNYYMGLRQYYTELLEAELAKHGEDAHVTINMLEACIAYAFFWQDDDHEYLRTYLDNDSTVASGNCSALVEINELFANRSAESTELALAKWNENGVYNGVLNELIVLNMGEMVHRMRKVNAETYLLMREAQGLDEECQEYLEWYYELMVSLQTRDVQLCGIYAYSDVVADGIARFRPRARYLLRMNSRALHQVVKSFGEGDEFGVGDELAKFEEMLDQQMPLLRKELEDHEEVLQETLYDLDDCRSWNFLFQDNDREYIEMNIDSNCQ</sequence>
<dbReference type="PhylomeDB" id="Q16NL5"/>
<name>Q16NL5_AEDAE</name>
<feature type="signal peptide" evidence="1">
    <location>
        <begin position="1"/>
        <end position="22"/>
    </location>
</feature>